<evidence type="ECO:0000256" key="4">
    <source>
        <dbReference type="SAM" id="SignalP"/>
    </source>
</evidence>
<evidence type="ECO:0000313" key="6">
    <source>
        <dbReference type="EMBL" id="TEB39523.1"/>
    </source>
</evidence>
<dbReference type="GO" id="GO:0016787">
    <property type="term" value="F:hydrolase activity"/>
    <property type="evidence" value="ECO:0007669"/>
    <property type="project" value="InterPro"/>
</dbReference>
<dbReference type="GO" id="GO:0016831">
    <property type="term" value="F:carboxy-lyase activity"/>
    <property type="evidence" value="ECO:0007669"/>
    <property type="project" value="UniProtKB-KW"/>
</dbReference>
<gene>
    <name evidence="6" type="ORF">FA13DRAFT_1679556</name>
</gene>
<dbReference type="SUPFAM" id="SSF51556">
    <property type="entry name" value="Metallo-dependent hydrolases"/>
    <property type="match status" value="1"/>
</dbReference>
<feature type="signal peptide" evidence="4">
    <location>
        <begin position="1"/>
        <end position="23"/>
    </location>
</feature>
<dbReference type="InterPro" id="IPR032465">
    <property type="entry name" value="ACMSD"/>
</dbReference>
<dbReference type="GO" id="GO:0005829">
    <property type="term" value="C:cytosol"/>
    <property type="evidence" value="ECO:0007669"/>
    <property type="project" value="TreeGrafter"/>
</dbReference>
<dbReference type="GO" id="GO:0019748">
    <property type="term" value="P:secondary metabolic process"/>
    <property type="evidence" value="ECO:0007669"/>
    <property type="project" value="TreeGrafter"/>
</dbReference>
<dbReference type="OrthoDB" id="2832284at2759"/>
<evidence type="ECO:0000256" key="1">
    <source>
        <dbReference type="ARBA" id="ARBA00022793"/>
    </source>
</evidence>
<organism evidence="6 7">
    <name type="scientific">Coprinellus micaceus</name>
    <name type="common">Glistening ink-cap mushroom</name>
    <name type="synonym">Coprinus micaceus</name>
    <dbReference type="NCBI Taxonomy" id="71717"/>
    <lineage>
        <taxon>Eukaryota</taxon>
        <taxon>Fungi</taxon>
        <taxon>Dikarya</taxon>
        <taxon>Basidiomycota</taxon>
        <taxon>Agaricomycotina</taxon>
        <taxon>Agaricomycetes</taxon>
        <taxon>Agaricomycetidae</taxon>
        <taxon>Agaricales</taxon>
        <taxon>Agaricineae</taxon>
        <taxon>Psathyrellaceae</taxon>
        <taxon>Coprinellus</taxon>
    </lineage>
</organism>
<dbReference type="InterPro" id="IPR006680">
    <property type="entry name" value="Amidohydro-rel"/>
</dbReference>
<feature type="domain" description="Amidohydrolase-related" evidence="5">
    <location>
        <begin position="96"/>
        <end position="402"/>
    </location>
</feature>
<keyword evidence="1 3" id="KW-0210">Decarboxylase</keyword>
<dbReference type="Proteomes" id="UP000298030">
    <property type="component" value="Unassembled WGS sequence"/>
</dbReference>
<proteinExistence type="inferred from homology"/>
<dbReference type="Pfam" id="PF04909">
    <property type="entry name" value="Amidohydro_2"/>
    <property type="match status" value="1"/>
</dbReference>
<sequence length="406" mass="44720">MKTSTLFSLFTSVLYYSVSVAQAEDTTETANITDVVVDNAAADGIDLFSLDASIINDALAEMEAVYEQVATVEGETATERKRSFRFDRRADRTDIIDVHAHTVPSWYKDLVPTTGGNPTPAWTLTDQIAFMDQQGINKAVIAISAPHANVFQGNKPLTVAMARTLNEAVSLYCRAFPQRLKFYAVVPLPYTEAAITEAKYAIQKLGAVGVVLSSNHESYYLGNAQFKPFFDALNKLGGRQIVYVHPAAPYVKSNNKLIEANPTPYPTGNIEFYFETARTLMDLTLTQTIHNFTNINYVIPHVGGAFPATMDRILKSVPAIYDSSLTIYRTRFWWDSAGPTYYHQVSGLLGYGIPTSQLLFGTDFPYAPIFTQAGSLAAVKGSGLFTDADKTAIFKTNAQTLFQNKL</sequence>
<name>A0A4Y7TZB1_COPMI</name>
<keyword evidence="2 3" id="KW-0456">Lyase</keyword>
<evidence type="ECO:0000313" key="7">
    <source>
        <dbReference type="Proteomes" id="UP000298030"/>
    </source>
</evidence>
<evidence type="ECO:0000256" key="2">
    <source>
        <dbReference type="ARBA" id="ARBA00023239"/>
    </source>
</evidence>
<evidence type="ECO:0000259" key="5">
    <source>
        <dbReference type="Pfam" id="PF04909"/>
    </source>
</evidence>
<dbReference type="Gene3D" id="3.20.20.140">
    <property type="entry name" value="Metal-dependent hydrolases"/>
    <property type="match status" value="1"/>
</dbReference>
<protein>
    <recommendedName>
        <fullName evidence="5">Amidohydrolase-related domain-containing protein</fullName>
    </recommendedName>
</protein>
<comment type="caution">
    <text evidence="6">The sequence shown here is derived from an EMBL/GenBank/DDBJ whole genome shotgun (WGS) entry which is preliminary data.</text>
</comment>
<feature type="chain" id="PRO_5021192498" description="Amidohydrolase-related domain-containing protein" evidence="4">
    <location>
        <begin position="24"/>
        <end position="406"/>
    </location>
</feature>
<dbReference type="EMBL" id="QPFP01000001">
    <property type="protein sequence ID" value="TEB39523.1"/>
    <property type="molecule type" value="Genomic_DNA"/>
</dbReference>
<comment type="similarity">
    <text evidence="3">Belongs to the metallo-dependent hydrolases superfamily.</text>
</comment>
<dbReference type="InterPro" id="IPR032466">
    <property type="entry name" value="Metal_Hydrolase"/>
</dbReference>
<accession>A0A4Y7TZB1</accession>
<keyword evidence="4" id="KW-0732">Signal</keyword>
<dbReference type="STRING" id="71717.A0A4Y7TZB1"/>
<dbReference type="PANTHER" id="PTHR21240:SF32">
    <property type="entry name" value="AMIDOHYDROLASE-RELATED DOMAIN-CONTAINING PROTEIN"/>
    <property type="match status" value="1"/>
</dbReference>
<reference evidence="6 7" key="1">
    <citation type="journal article" date="2019" name="Nat. Ecol. Evol.">
        <title>Megaphylogeny resolves global patterns of mushroom evolution.</title>
        <authorList>
            <person name="Varga T."/>
            <person name="Krizsan K."/>
            <person name="Foldi C."/>
            <person name="Dima B."/>
            <person name="Sanchez-Garcia M."/>
            <person name="Sanchez-Ramirez S."/>
            <person name="Szollosi G.J."/>
            <person name="Szarkandi J.G."/>
            <person name="Papp V."/>
            <person name="Albert L."/>
            <person name="Andreopoulos W."/>
            <person name="Angelini C."/>
            <person name="Antonin V."/>
            <person name="Barry K.W."/>
            <person name="Bougher N.L."/>
            <person name="Buchanan P."/>
            <person name="Buyck B."/>
            <person name="Bense V."/>
            <person name="Catcheside P."/>
            <person name="Chovatia M."/>
            <person name="Cooper J."/>
            <person name="Damon W."/>
            <person name="Desjardin D."/>
            <person name="Finy P."/>
            <person name="Geml J."/>
            <person name="Haridas S."/>
            <person name="Hughes K."/>
            <person name="Justo A."/>
            <person name="Karasinski D."/>
            <person name="Kautmanova I."/>
            <person name="Kiss B."/>
            <person name="Kocsube S."/>
            <person name="Kotiranta H."/>
            <person name="LaButti K.M."/>
            <person name="Lechner B.E."/>
            <person name="Liimatainen K."/>
            <person name="Lipzen A."/>
            <person name="Lukacs Z."/>
            <person name="Mihaltcheva S."/>
            <person name="Morgado L.N."/>
            <person name="Niskanen T."/>
            <person name="Noordeloos M.E."/>
            <person name="Ohm R.A."/>
            <person name="Ortiz-Santana B."/>
            <person name="Ovrebo C."/>
            <person name="Racz N."/>
            <person name="Riley R."/>
            <person name="Savchenko A."/>
            <person name="Shiryaev A."/>
            <person name="Soop K."/>
            <person name="Spirin V."/>
            <person name="Szebenyi C."/>
            <person name="Tomsovsky M."/>
            <person name="Tulloss R.E."/>
            <person name="Uehling J."/>
            <person name="Grigoriev I.V."/>
            <person name="Vagvolgyi C."/>
            <person name="Papp T."/>
            <person name="Martin F.M."/>
            <person name="Miettinen O."/>
            <person name="Hibbett D.S."/>
            <person name="Nagy L.G."/>
        </authorList>
    </citation>
    <scope>NUCLEOTIDE SEQUENCE [LARGE SCALE GENOMIC DNA]</scope>
    <source>
        <strain evidence="6 7">FP101781</strain>
    </source>
</reference>
<dbReference type="PANTHER" id="PTHR21240">
    <property type="entry name" value="2-AMINO-3-CARBOXYLMUCONATE-6-SEMIALDEHYDE DECARBOXYLASE"/>
    <property type="match status" value="1"/>
</dbReference>
<evidence type="ECO:0000256" key="3">
    <source>
        <dbReference type="RuleBase" id="RU366045"/>
    </source>
</evidence>
<keyword evidence="7" id="KW-1185">Reference proteome</keyword>
<dbReference type="AlphaFoldDB" id="A0A4Y7TZB1"/>